<feature type="compositionally biased region" description="Acidic residues" evidence="1">
    <location>
        <begin position="42"/>
        <end position="51"/>
    </location>
</feature>
<dbReference type="EMBL" id="CAXAMN010026461">
    <property type="protein sequence ID" value="CAK9103109.1"/>
    <property type="molecule type" value="Genomic_DNA"/>
</dbReference>
<organism evidence="2 4">
    <name type="scientific">Durusdinium trenchii</name>
    <dbReference type="NCBI Taxonomy" id="1381693"/>
    <lineage>
        <taxon>Eukaryota</taxon>
        <taxon>Sar</taxon>
        <taxon>Alveolata</taxon>
        <taxon>Dinophyceae</taxon>
        <taxon>Suessiales</taxon>
        <taxon>Symbiodiniaceae</taxon>
        <taxon>Durusdinium</taxon>
    </lineage>
</organism>
<gene>
    <name evidence="3" type="ORF">CCMP2556_LOCUS48455</name>
    <name evidence="2" type="ORF">CCMP2556_LOCUS5910</name>
</gene>
<sequence>MAQLESHYVYGRWVTCFHHLRSFMDDPHADELPGLERLAESEFAEDEEDSASEGSAASLPLLDEAELDGEILIEAPPEEWDVEMKEEESQDGRPCRSCCTPRLETPAG</sequence>
<evidence type="ECO:0000313" key="4">
    <source>
        <dbReference type="Proteomes" id="UP001642484"/>
    </source>
</evidence>
<accession>A0ABP0IFI6</accession>
<dbReference type="Proteomes" id="UP001642484">
    <property type="component" value="Unassembled WGS sequence"/>
</dbReference>
<keyword evidence="4" id="KW-1185">Reference proteome</keyword>
<protein>
    <submittedName>
        <fullName evidence="2">Uncharacterized protein</fullName>
    </submittedName>
</protein>
<proteinExistence type="predicted"/>
<evidence type="ECO:0000313" key="2">
    <source>
        <dbReference type="EMBL" id="CAK9000044.1"/>
    </source>
</evidence>
<name>A0ABP0IFI6_9DINO</name>
<feature type="region of interest" description="Disordered" evidence="1">
    <location>
        <begin position="77"/>
        <end position="108"/>
    </location>
</feature>
<reference evidence="2 4" key="1">
    <citation type="submission" date="2024-02" db="EMBL/GenBank/DDBJ databases">
        <authorList>
            <person name="Chen Y."/>
            <person name="Shah S."/>
            <person name="Dougan E. K."/>
            <person name="Thang M."/>
            <person name="Chan C."/>
        </authorList>
    </citation>
    <scope>NUCLEOTIDE SEQUENCE [LARGE SCALE GENOMIC DNA]</scope>
</reference>
<evidence type="ECO:0000256" key="1">
    <source>
        <dbReference type="SAM" id="MobiDB-lite"/>
    </source>
</evidence>
<feature type="region of interest" description="Disordered" evidence="1">
    <location>
        <begin position="41"/>
        <end position="61"/>
    </location>
</feature>
<evidence type="ECO:0000313" key="3">
    <source>
        <dbReference type="EMBL" id="CAK9103109.1"/>
    </source>
</evidence>
<feature type="compositionally biased region" description="Acidic residues" evidence="1">
    <location>
        <begin position="77"/>
        <end position="89"/>
    </location>
</feature>
<dbReference type="EMBL" id="CAXAMN010002525">
    <property type="protein sequence ID" value="CAK9000044.1"/>
    <property type="molecule type" value="Genomic_DNA"/>
</dbReference>
<comment type="caution">
    <text evidence="2">The sequence shown here is derived from an EMBL/GenBank/DDBJ whole genome shotgun (WGS) entry which is preliminary data.</text>
</comment>